<keyword evidence="2" id="KW-1185">Reference proteome</keyword>
<dbReference type="Proteomes" id="UP001430953">
    <property type="component" value="Unassembled WGS sequence"/>
</dbReference>
<name>A0AAW2E552_9HYME</name>
<sequence>MEKKCASLVHILARRELGDRTPFSAGGVWCSTHQKNSSAQLSLYYNNHIRGECERGEILTFDRTPRSVPENPVGDECGYVIDKRMNFPLIADFFPPSPRLPQRSWVRTRVYSLLSSFL</sequence>
<accession>A0AAW2E552</accession>
<organism evidence="1 2">
    <name type="scientific">Cardiocondyla obscurior</name>
    <dbReference type="NCBI Taxonomy" id="286306"/>
    <lineage>
        <taxon>Eukaryota</taxon>
        <taxon>Metazoa</taxon>
        <taxon>Ecdysozoa</taxon>
        <taxon>Arthropoda</taxon>
        <taxon>Hexapoda</taxon>
        <taxon>Insecta</taxon>
        <taxon>Pterygota</taxon>
        <taxon>Neoptera</taxon>
        <taxon>Endopterygota</taxon>
        <taxon>Hymenoptera</taxon>
        <taxon>Apocrita</taxon>
        <taxon>Aculeata</taxon>
        <taxon>Formicoidea</taxon>
        <taxon>Formicidae</taxon>
        <taxon>Myrmicinae</taxon>
        <taxon>Cardiocondyla</taxon>
    </lineage>
</organism>
<dbReference type="AlphaFoldDB" id="A0AAW2E552"/>
<comment type="caution">
    <text evidence="1">The sequence shown here is derived from an EMBL/GenBank/DDBJ whole genome shotgun (WGS) entry which is preliminary data.</text>
</comment>
<reference evidence="1 2" key="1">
    <citation type="submission" date="2023-03" db="EMBL/GenBank/DDBJ databases">
        <title>High recombination rates correlate with genetic variation in Cardiocondyla obscurior ants.</title>
        <authorList>
            <person name="Errbii M."/>
        </authorList>
    </citation>
    <scope>NUCLEOTIDE SEQUENCE [LARGE SCALE GENOMIC DNA]</scope>
    <source>
        <strain evidence="1">Alpha-2009</strain>
        <tissue evidence="1">Whole body</tissue>
    </source>
</reference>
<gene>
    <name evidence="1" type="ORF">PUN28_020746</name>
</gene>
<evidence type="ECO:0000313" key="2">
    <source>
        <dbReference type="Proteomes" id="UP001430953"/>
    </source>
</evidence>
<evidence type="ECO:0000313" key="1">
    <source>
        <dbReference type="EMBL" id="KAL0098799.1"/>
    </source>
</evidence>
<protein>
    <submittedName>
        <fullName evidence="1">Uncharacterized protein</fullName>
    </submittedName>
</protein>
<dbReference type="EMBL" id="JADYXP020000035">
    <property type="protein sequence ID" value="KAL0098799.1"/>
    <property type="molecule type" value="Genomic_DNA"/>
</dbReference>
<proteinExistence type="predicted"/>